<dbReference type="InterPro" id="IPR011047">
    <property type="entry name" value="Quinoprotein_ADH-like_sf"/>
</dbReference>
<accession>A0A517L662</accession>
<dbReference type="OrthoDB" id="1932312at2759"/>
<dbReference type="Proteomes" id="UP000316270">
    <property type="component" value="Chromosome 5"/>
</dbReference>
<dbReference type="InterPro" id="IPR006594">
    <property type="entry name" value="LisH"/>
</dbReference>
<keyword evidence="1" id="KW-0853">WD repeat</keyword>
<dbReference type="SMART" id="SM00320">
    <property type="entry name" value="WD40"/>
    <property type="match status" value="3"/>
</dbReference>
<evidence type="ECO:0000313" key="4">
    <source>
        <dbReference type="Proteomes" id="UP000316270"/>
    </source>
</evidence>
<dbReference type="PANTHER" id="PTHR19857:SF8">
    <property type="entry name" value="ANGIO-ASSOCIATED MIGRATORY CELL PROTEIN"/>
    <property type="match status" value="1"/>
</dbReference>
<dbReference type="InterPro" id="IPR001680">
    <property type="entry name" value="WD40_rpt"/>
</dbReference>
<dbReference type="PROSITE" id="PS50896">
    <property type="entry name" value="LISH"/>
    <property type="match status" value="1"/>
</dbReference>
<dbReference type="InterPro" id="IPR015943">
    <property type="entry name" value="WD40/YVTN_repeat-like_dom_sf"/>
</dbReference>
<keyword evidence="2" id="KW-0677">Repeat</keyword>
<dbReference type="SUPFAM" id="SSF50998">
    <property type="entry name" value="Quinoprotein alcohol dehydrogenase-like"/>
    <property type="match status" value="1"/>
</dbReference>
<gene>
    <name evidence="3" type="ORF">FKW77_009677</name>
</gene>
<dbReference type="Gene3D" id="2.130.10.10">
    <property type="entry name" value="YVTN repeat-like/Quinoprotein amine dehydrogenase"/>
    <property type="match status" value="2"/>
</dbReference>
<dbReference type="EMBL" id="CP042189">
    <property type="protein sequence ID" value="QDS71121.1"/>
    <property type="molecule type" value="Genomic_DNA"/>
</dbReference>
<protein>
    <submittedName>
        <fullName evidence="3">Uncharacterized protein</fullName>
    </submittedName>
</protein>
<sequence>MFPTQDSPAILVARFLRTNAYPETLAAFLREADLPPDAGSSFPGALSVEQILTEKKAYDLSARFEKLGCDDDEEKKWTLPAPSVPTTIDLPTSANLLHSSVEYLHVDGASGQPQPLILASTADRRLNILFADTNNLVRSHTQLQDSPILSYTVIRQRFLICSSMSGKVVVYDSQKDEIVAHRKDHAKYVVHVASWESEDHIWLATAGWDQKVLVYECRITENSMILEKPVGIVQLPSNPEALLFTREPDSKSLYLLITRRDSTFIYYHQIVENRLLTSDSKPVAIPLSGTQNLAPLSNAWVAFSPAAISANPSDPSVVAIATSTVPHMKLLIVRLLYPANESLSLFQGGESVLPQTLVHSPGAASTTTAAAAQQARTALAVQDREVGAILIQCNTLSPQSAYSTPALTWRPDGSGIWVNSDDGIVRGIETSTGKIVTKLQGHQPGSKIRCLSTASVRLGSDETRTEEWLISGGFDQKLVVWKTDS</sequence>
<keyword evidence="4" id="KW-1185">Reference proteome</keyword>
<dbReference type="InterPro" id="IPR051179">
    <property type="entry name" value="WD_repeat_multifunction"/>
</dbReference>
<evidence type="ECO:0000256" key="2">
    <source>
        <dbReference type="ARBA" id="ARBA00022737"/>
    </source>
</evidence>
<dbReference type="Pfam" id="PF00400">
    <property type="entry name" value="WD40"/>
    <property type="match status" value="1"/>
</dbReference>
<proteinExistence type="predicted"/>
<name>A0A517L662_9PEZI</name>
<dbReference type="PANTHER" id="PTHR19857">
    <property type="entry name" value="MITOCHONDRIAL DIVISION PROTEIN 1-RELATED"/>
    <property type="match status" value="1"/>
</dbReference>
<reference evidence="3 4" key="1">
    <citation type="submission" date="2019-07" db="EMBL/GenBank/DDBJ databases">
        <title>Finished genome of Venturia effusa.</title>
        <authorList>
            <person name="Young C.A."/>
            <person name="Cox M.P."/>
            <person name="Ganley A.R.D."/>
            <person name="David W.J."/>
        </authorList>
    </citation>
    <scope>NUCLEOTIDE SEQUENCE [LARGE SCALE GENOMIC DNA]</scope>
    <source>
        <strain evidence="4">albino</strain>
    </source>
</reference>
<evidence type="ECO:0000256" key="1">
    <source>
        <dbReference type="ARBA" id="ARBA00022574"/>
    </source>
</evidence>
<evidence type="ECO:0000313" key="3">
    <source>
        <dbReference type="EMBL" id="QDS71121.1"/>
    </source>
</evidence>
<dbReference type="AlphaFoldDB" id="A0A517L662"/>
<organism evidence="3 4">
    <name type="scientific">Venturia effusa</name>
    <dbReference type="NCBI Taxonomy" id="50376"/>
    <lineage>
        <taxon>Eukaryota</taxon>
        <taxon>Fungi</taxon>
        <taxon>Dikarya</taxon>
        <taxon>Ascomycota</taxon>
        <taxon>Pezizomycotina</taxon>
        <taxon>Dothideomycetes</taxon>
        <taxon>Pleosporomycetidae</taxon>
        <taxon>Venturiales</taxon>
        <taxon>Venturiaceae</taxon>
        <taxon>Venturia</taxon>
    </lineage>
</organism>
<dbReference type="STRING" id="50376.A0A517L662"/>